<accession>A0A8H3E5A7</accession>
<feature type="compositionally biased region" description="Basic and acidic residues" evidence="1">
    <location>
        <begin position="85"/>
        <end position="96"/>
    </location>
</feature>
<evidence type="ECO:0000256" key="1">
    <source>
        <dbReference type="SAM" id="MobiDB-lite"/>
    </source>
</evidence>
<reference evidence="2" key="1">
    <citation type="submission" date="2021-01" db="EMBL/GenBank/DDBJ databases">
        <authorList>
            <person name="Kaushik A."/>
        </authorList>
    </citation>
    <scope>NUCLEOTIDE SEQUENCE</scope>
    <source>
        <strain evidence="2">AG5</strain>
    </source>
</reference>
<proteinExistence type="predicted"/>
<dbReference type="Proteomes" id="UP000663827">
    <property type="component" value="Unassembled WGS sequence"/>
</dbReference>
<feature type="region of interest" description="Disordered" evidence="1">
    <location>
        <begin position="83"/>
        <end position="105"/>
    </location>
</feature>
<sequence>MLPFECLSGCVYVASSCSLCTTDRRAENLDQTVNISAVQLVFFTRVHPYGQLDTSHRVHNRVSSSWNRTPRRSSLFATEYSNGGERGEALGKRSDVGKPSTKANPGIVYMAGRPLSCENDRPSQLFAQPEFSLPGLVSALGARASRISEVWVRGLVEAQAHGPKAEPEPQIRGSTLSARPLNDTQRLDAAPPRAHAAGSRLLDVGPALEEAENAAECGSRTQWLYERHNGPRRIPAYTISIQPPDLLGVPFASSTSPNRSKHYATIRGRGPTPAQVLKRPERC</sequence>
<dbReference type="EMBL" id="CAJNJQ010001843">
    <property type="protein sequence ID" value="CAE7152198.1"/>
    <property type="molecule type" value="Genomic_DNA"/>
</dbReference>
<gene>
    <name evidence="2" type="ORF">RDB_LOCUS89531</name>
</gene>
<feature type="region of interest" description="Disordered" evidence="1">
    <location>
        <begin position="253"/>
        <end position="283"/>
    </location>
</feature>
<protein>
    <submittedName>
        <fullName evidence="2">Uncharacterized protein</fullName>
    </submittedName>
</protein>
<dbReference type="AlphaFoldDB" id="A0A8H3E5A7"/>
<name>A0A8H3E5A7_9AGAM</name>
<evidence type="ECO:0000313" key="2">
    <source>
        <dbReference type="EMBL" id="CAE7152198.1"/>
    </source>
</evidence>
<comment type="caution">
    <text evidence="2">The sequence shown here is derived from an EMBL/GenBank/DDBJ whole genome shotgun (WGS) entry which is preliminary data.</text>
</comment>
<organism evidence="2 3">
    <name type="scientific">Rhizoctonia solani</name>
    <dbReference type="NCBI Taxonomy" id="456999"/>
    <lineage>
        <taxon>Eukaryota</taxon>
        <taxon>Fungi</taxon>
        <taxon>Dikarya</taxon>
        <taxon>Basidiomycota</taxon>
        <taxon>Agaricomycotina</taxon>
        <taxon>Agaricomycetes</taxon>
        <taxon>Cantharellales</taxon>
        <taxon>Ceratobasidiaceae</taxon>
        <taxon>Rhizoctonia</taxon>
    </lineage>
</organism>
<evidence type="ECO:0000313" key="3">
    <source>
        <dbReference type="Proteomes" id="UP000663827"/>
    </source>
</evidence>